<dbReference type="FunCoup" id="A0A672GS51">
    <property type="interactions" value="2"/>
</dbReference>
<dbReference type="GO" id="GO:0005634">
    <property type="term" value="C:nucleus"/>
    <property type="evidence" value="ECO:0007669"/>
    <property type="project" value="UniProtKB-SubCell"/>
</dbReference>
<comment type="cofactor">
    <cofactor evidence="1">
        <name>a divalent metal cation</name>
        <dbReference type="ChEBI" id="CHEBI:60240"/>
    </cofactor>
</comment>
<dbReference type="OMA" id="HNICEDF"/>
<keyword evidence="4" id="KW-0540">Nuclease</keyword>
<dbReference type="AlphaFoldDB" id="A0A672GS51"/>
<dbReference type="Ensembl" id="ENSSFAT00005021945.1">
    <property type="protein sequence ID" value="ENSSFAP00005021077.1"/>
    <property type="gene ID" value="ENSSFAG00005010996.1"/>
</dbReference>
<keyword evidence="5" id="KW-0479">Metal-binding</keyword>
<keyword evidence="6" id="KW-0378">Hydrolase</keyword>
<evidence type="ECO:0000256" key="5">
    <source>
        <dbReference type="ARBA" id="ARBA00022723"/>
    </source>
</evidence>
<evidence type="ECO:0000256" key="7">
    <source>
        <dbReference type="ARBA" id="ARBA00023242"/>
    </source>
</evidence>
<dbReference type="Pfam" id="PF13359">
    <property type="entry name" value="DDE_Tnp_4"/>
    <property type="match status" value="1"/>
</dbReference>
<reference evidence="9" key="1">
    <citation type="submission" date="2019-06" db="EMBL/GenBank/DDBJ databases">
        <authorList>
            <consortium name="Wellcome Sanger Institute Data Sharing"/>
        </authorList>
    </citation>
    <scope>NUCLEOTIDE SEQUENCE [LARGE SCALE GENOMIC DNA]</scope>
</reference>
<keyword evidence="7" id="KW-0539">Nucleus</keyword>
<dbReference type="InterPro" id="IPR027806">
    <property type="entry name" value="HARBI1_dom"/>
</dbReference>
<evidence type="ECO:0000256" key="6">
    <source>
        <dbReference type="ARBA" id="ARBA00022801"/>
    </source>
</evidence>
<proteinExistence type="inferred from homology"/>
<dbReference type="InterPro" id="IPR045249">
    <property type="entry name" value="HARBI1-like"/>
</dbReference>
<keyword evidence="10" id="KW-1185">Reference proteome</keyword>
<reference evidence="9" key="3">
    <citation type="submission" date="2025-09" db="UniProtKB">
        <authorList>
            <consortium name="Ensembl"/>
        </authorList>
    </citation>
    <scope>IDENTIFICATION</scope>
</reference>
<dbReference type="Proteomes" id="UP000472267">
    <property type="component" value="Chromosome 8"/>
</dbReference>
<evidence type="ECO:0000259" key="8">
    <source>
        <dbReference type="Pfam" id="PF13359"/>
    </source>
</evidence>
<dbReference type="PANTHER" id="PTHR22930">
    <property type="match status" value="1"/>
</dbReference>
<dbReference type="GO" id="GO:0046872">
    <property type="term" value="F:metal ion binding"/>
    <property type="evidence" value="ECO:0007669"/>
    <property type="project" value="UniProtKB-KW"/>
</dbReference>
<evidence type="ECO:0000256" key="3">
    <source>
        <dbReference type="ARBA" id="ARBA00006958"/>
    </source>
</evidence>
<name>A0A672GS51_SALFA</name>
<dbReference type="PANTHER" id="PTHR22930:SF236">
    <property type="entry name" value="PROTEIN ALP1-LIKE-RELATED"/>
    <property type="match status" value="1"/>
</dbReference>
<dbReference type="InParanoid" id="A0A672GS51"/>
<accession>A0A672GS51</accession>
<sequence>MNSDTAEEKLLHLFLFPEALLSGSTRRRPVVWTHTRAAQWWDDIVPSFSTERWIQNFRLSEDTFNYLCHQMRPFMERRDTAFRSCVPLRKRVAMALWKLATGSEYRGIAHLFGVSRSVACRCVQEFCGAAQRALVPELVGVPDENKFRELAAYFESRWGLPHCVGAIDGSHIPIIAPTDFHSDYFNRKGWHSIILQAVVDGEGCFWNAYAGQPGSMHDARVLRLSRLWERASQGTLFPNHTRDIGGIRAGHCILGDSAYPLQKWLLKPYHDTGRLTAEQVVVENAFGRLKGRWRCLLKRNDCNIHLVTEMVLTCCALHNLCERHGAAYETAWDVPVAAAPQPTGGVWPDAEEDGREVRDGLMHHLMANYS</sequence>
<feature type="domain" description="DDE Tnp4" evidence="8">
    <location>
        <begin position="167"/>
        <end position="319"/>
    </location>
</feature>
<reference evidence="9" key="2">
    <citation type="submission" date="2025-08" db="UniProtKB">
        <authorList>
            <consortium name="Ensembl"/>
        </authorList>
    </citation>
    <scope>IDENTIFICATION</scope>
</reference>
<dbReference type="GO" id="GO:0004518">
    <property type="term" value="F:nuclease activity"/>
    <property type="evidence" value="ECO:0007669"/>
    <property type="project" value="UniProtKB-KW"/>
</dbReference>
<comment type="subcellular location">
    <subcellularLocation>
        <location evidence="2">Nucleus</location>
    </subcellularLocation>
</comment>
<evidence type="ECO:0000256" key="2">
    <source>
        <dbReference type="ARBA" id="ARBA00004123"/>
    </source>
</evidence>
<evidence type="ECO:0000313" key="10">
    <source>
        <dbReference type="Proteomes" id="UP000472267"/>
    </source>
</evidence>
<protein>
    <recommendedName>
        <fullName evidence="8">DDE Tnp4 domain-containing protein</fullName>
    </recommendedName>
</protein>
<evidence type="ECO:0000313" key="9">
    <source>
        <dbReference type="Ensembl" id="ENSSFAP00005021077.1"/>
    </source>
</evidence>
<evidence type="ECO:0000256" key="4">
    <source>
        <dbReference type="ARBA" id="ARBA00022722"/>
    </source>
</evidence>
<organism evidence="9 10">
    <name type="scientific">Salarias fasciatus</name>
    <name type="common">Jewelled blenny</name>
    <name type="synonym">Blennius fasciatus</name>
    <dbReference type="NCBI Taxonomy" id="181472"/>
    <lineage>
        <taxon>Eukaryota</taxon>
        <taxon>Metazoa</taxon>
        <taxon>Chordata</taxon>
        <taxon>Craniata</taxon>
        <taxon>Vertebrata</taxon>
        <taxon>Euteleostomi</taxon>
        <taxon>Actinopterygii</taxon>
        <taxon>Neopterygii</taxon>
        <taxon>Teleostei</taxon>
        <taxon>Neoteleostei</taxon>
        <taxon>Acanthomorphata</taxon>
        <taxon>Ovalentaria</taxon>
        <taxon>Blenniimorphae</taxon>
        <taxon>Blenniiformes</taxon>
        <taxon>Blennioidei</taxon>
        <taxon>Blenniidae</taxon>
        <taxon>Salariinae</taxon>
        <taxon>Salarias</taxon>
    </lineage>
</organism>
<comment type="similarity">
    <text evidence="3">Belongs to the HARBI1 family.</text>
</comment>
<dbReference type="GO" id="GO:0016787">
    <property type="term" value="F:hydrolase activity"/>
    <property type="evidence" value="ECO:0007669"/>
    <property type="project" value="UniProtKB-KW"/>
</dbReference>
<evidence type="ECO:0000256" key="1">
    <source>
        <dbReference type="ARBA" id="ARBA00001968"/>
    </source>
</evidence>